<evidence type="ECO:0000259" key="2">
    <source>
        <dbReference type="PROSITE" id="PS50110"/>
    </source>
</evidence>
<dbReference type="InterPro" id="IPR001789">
    <property type="entry name" value="Sig_transdc_resp-reg_receiver"/>
</dbReference>
<dbReference type="EMBL" id="CADCTJ010000633">
    <property type="protein sequence ID" value="CAA9254267.1"/>
    <property type="molecule type" value="Genomic_DNA"/>
</dbReference>
<dbReference type="AlphaFoldDB" id="A0A6J4IMA1"/>
<gene>
    <name evidence="4" type="ORF">AVDCRST_MAG95-2023</name>
</gene>
<dbReference type="Pfam" id="PF00072">
    <property type="entry name" value="Response_reg"/>
    <property type="match status" value="1"/>
</dbReference>
<reference evidence="4" key="1">
    <citation type="submission" date="2020-02" db="EMBL/GenBank/DDBJ databases">
        <authorList>
            <person name="Meier V. D."/>
        </authorList>
    </citation>
    <scope>NUCLEOTIDE SEQUENCE</scope>
    <source>
        <strain evidence="4">AVDCRST_MAG95</strain>
    </source>
</reference>
<dbReference type="PROSITE" id="PS50110">
    <property type="entry name" value="RESPONSE_REGULATORY"/>
    <property type="match status" value="1"/>
</dbReference>
<protein>
    <submittedName>
        <fullName evidence="4">Two-component transcriptional response regulator, LuxR family</fullName>
    </submittedName>
</protein>
<name>A0A6J4IMA1_9BACT</name>
<dbReference type="SMART" id="SM00448">
    <property type="entry name" value="REC"/>
    <property type="match status" value="1"/>
</dbReference>
<proteinExistence type="predicted"/>
<dbReference type="SUPFAM" id="SSF52172">
    <property type="entry name" value="CheY-like"/>
    <property type="match status" value="1"/>
</dbReference>
<accession>A0A6J4IMA1</accession>
<dbReference type="PANTHER" id="PTHR37299:SF1">
    <property type="entry name" value="STAGE 0 SPORULATION PROTEIN A HOMOLOG"/>
    <property type="match status" value="1"/>
</dbReference>
<dbReference type="InterPro" id="IPR007492">
    <property type="entry name" value="LytTR_DNA-bd_dom"/>
</dbReference>
<dbReference type="PANTHER" id="PTHR37299">
    <property type="entry name" value="TRANSCRIPTIONAL REGULATOR-RELATED"/>
    <property type="match status" value="1"/>
</dbReference>
<evidence type="ECO:0000259" key="3">
    <source>
        <dbReference type="PROSITE" id="PS50930"/>
    </source>
</evidence>
<evidence type="ECO:0000256" key="1">
    <source>
        <dbReference type="PROSITE-ProRule" id="PRU00169"/>
    </source>
</evidence>
<feature type="modified residue" description="4-aspartylphosphate" evidence="1">
    <location>
        <position position="53"/>
    </location>
</feature>
<dbReference type="InterPro" id="IPR046947">
    <property type="entry name" value="LytR-like"/>
</dbReference>
<dbReference type="InterPro" id="IPR011006">
    <property type="entry name" value="CheY-like_superfamily"/>
</dbReference>
<feature type="domain" description="HTH LytTR-type" evidence="3">
    <location>
        <begin position="136"/>
        <end position="207"/>
    </location>
</feature>
<dbReference type="GO" id="GO:0000156">
    <property type="term" value="F:phosphorelay response regulator activity"/>
    <property type="evidence" value="ECO:0007669"/>
    <property type="project" value="InterPro"/>
</dbReference>
<dbReference type="PROSITE" id="PS50930">
    <property type="entry name" value="HTH_LYTTR"/>
    <property type="match status" value="1"/>
</dbReference>
<dbReference type="GO" id="GO:0003677">
    <property type="term" value="F:DNA binding"/>
    <property type="evidence" value="ECO:0007669"/>
    <property type="project" value="InterPro"/>
</dbReference>
<evidence type="ECO:0000313" key="4">
    <source>
        <dbReference type="EMBL" id="CAA9254267.1"/>
    </source>
</evidence>
<feature type="domain" description="Response regulatory" evidence="2">
    <location>
        <begin position="2"/>
        <end position="113"/>
    </location>
</feature>
<dbReference type="Gene3D" id="3.40.50.2300">
    <property type="match status" value="1"/>
</dbReference>
<dbReference type="SMART" id="SM00850">
    <property type="entry name" value="LytTR"/>
    <property type="match status" value="1"/>
</dbReference>
<dbReference type="Gene3D" id="2.40.50.1020">
    <property type="entry name" value="LytTr DNA-binding domain"/>
    <property type="match status" value="1"/>
</dbReference>
<sequence length="234" mass="26056">MRCLAIDDEPKALAIIRHYAEKVPGLVLLGEFRSGVDALQFLHQEPADLIFLDINMPDLTGIELLQTLSRPPLVIFTTAYSEYAVQSYDWDAVGYLLKPIEFSKFLKAVNKAQARLAPKYTPAPTALSASPAAGYILIKSGVQTYQVKLTDILYAEASGNHVVLVTPERKIIALCSLQELTKLLPAPVFFRIHKSYIVALPHVAVIESYQVKIKNCAIPIGKTYREAFLRLFKP</sequence>
<dbReference type="Pfam" id="PF04397">
    <property type="entry name" value="LytTR"/>
    <property type="match status" value="1"/>
</dbReference>
<organism evidence="4">
    <name type="scientific">uncultured Adhaeribacter sp</name>
    <dbReference type="NCBI Taxonomy" id="448109"/>
    <lineage>
        <taxon>Bacteria</taxon>
        <taxon>Pseudomonadati</taxon>
        <taxon>Bacteroidota</taxon>
        <taxon>Cytophagia</taxon>
        <taxon>Cytophagales</taxon>
        <taxon>Hymenobacteraceae</taxon>
        <taxon>Adhaeribacter</taxon>
        <taxon>environmental samples</taxon>
    </lineage>
</organism>
<keyword evidence="1" id="KW-0597">Phosphoprotein</keyword>